<organism evidence="1 2">
    <name type="scientific">Diphasiastrum complanatum</name>
    <name type="common">Issler's clubmoss</name>
    <name type="synonym">Lycopodium complanatum</name>
    <dbReference type="NCBI Taxonomy" id="34168"/>
    <lineage>
        <taxon>Eukaryota</taxon>
        <taxon>Viridiplantae</taxon>
        <taxon>Streptophyta</taxon>
        <taxon>Embryophyta</taxon>
        <taxon>Tracheophyta</taxon>
        <taxon>Lycopodiopsida</taxon>
        <taxon>Lycopodiales</taxon>
        <taxon>Lycopodiaceae</taxon>
        <taxon>Lycopodioideae</taxon>
        <taxon>Diphasiastrum</taxon>
    </lineage>
</organism>
<proteinExistence type="predicted"/>
<evidence type="ECO:0000313" key="2">
    <source>
        <dbReference type="Proteomes" id="UP001162992"/>
    </source>
</evidence>
<dbReference type="Proteomes" id="UP001162992">
    <property type="component" value="Chromosome 16"/>
</dbReference>
<name>A0ACC2B9G8_DIPCM</name>
<accession>A0ACC2B9G8</accession>
<protein>
    <submittedName>
        <fullName evidence="1">Uncharacterized protein</fullName>
    </submittedName>
</protein>
<comment type="caution">
    <text evidence="1">The sequence shown here is derived from an EMBL/GenBank/DDBJ whole genome shotgun (WGS) entry which is preliminary data.</text>
</comment>
<sequence length="349" mass="38383">MASLPPPPPSLHSMPSHSQPLTSPSSSSPLLSGTTADAPITIGISTRPAPSTKRKRRLADLTSEEVSEIIALRGKMPQAVVGKKYGIEQTEVSAIQRSQRAKTARVGDDHEKKNAIKRIKDVEISLPIVYGTISFWLGKKADELHSHKWTVYVRSAADEDLGVVIKKVVFQLHPSFNNPTRVVEAAPFELNESGWGEFEIGITVFFHGDVGEKPLELFHHLKLYPADESGPQSTKKPVVVEAYDEIVFSEPPEAFLARVRNHPAVAVLSHTTSGTVSFPAAAVEGTNEKSKGDTKDHPLRQWFLKHSEAEELPSIAAARQQVQNQIMKLRRDLHMLETEALQLKSSAGH</sequence>
<reference evidence="2" key="1">
    <citation type="journal article" date="2024" name="Proc. Natl. Acad. Sci. U.S.A.">
        <title>Extraordinary preservation of gene collinearity over three hundred million years revealed in homosporous lycophytes.</title>
        <authorList>
            <person name="Li C."/>
            <person name="Wickell D."/>
            <person name="Kuo L.Y."/>
            <person name="Chen X."/>
            <person name="Nie B."/>
            <person name="Liao X."/>
            <person name="Peng D."/>
            <person name="Ji J."/>
            <person name="Jenkins J."/>
            <person name="Williams M."/>
            <person name="Shu S."/>
            <person name="Plott C."/>
            <person name="Barry K."/>
            <person name="Rajasekar S."/>
            <person name="Grimwood J."/>
            <person name="Han X."/>
            <person name="Sun S."/>
            <person name="Hou Z."/>
            <person name="He W."/>
            <person name="Dai G."/>
            <person name="Sun C."/>
            <person name="Schmutz J."/>
            <person name="Leebens-Mack J.H."/>
            <person name="Li F.W."/>
            <person name="Wang L."/>
        </authorList>
    </citation>
    <scope>NUCLEOTIDE SEQUENCE [LARGE SCALE GENOMIC DNA]</scope>
    <source>
        <strain evidence="2">cv. PW_Plant_1</strain>
    </source>
</reference>
<dbReference type="EMBL" id="CM055107">
    <property type="protein sequence ID" value="KAJ7526391.1"/>
    <property type="molecule type" value="Genomic_DNA"/>
</dbReference>
<evidence type="ECO:0000313" key="1">
    <source>
        <dbReference type="EMBL" id="KAJ7526391.1"/>
    </source>
</evidence>
<keyword evidence="2" id="KW-1185">Reference proteome</keyword>
<gene>
    <name evidence="1" type="ORF">O6H91_16G004900</name>
</gene>